<proteinExistence type="predicted"/>
<feature type="transmembrane region" description="Helical" evidence="7">
    <location>
        <begin position="56"/>
        <end position="76"/>
    </location>
</feature>
<sequence length="477" mass="50570">MTTAETSENGQEAASGRQAKIVALVVAVSFFMQILDGTIVATSLPQMAASFDVQPVSMSIGITVYMLTMAAFIPLSGWLGDRFGARRIFLMSIAVFTAASLFCGLSGSLTEFVLWRAVQGAGSALMTPVGRIIVLKNARKSELVQAIALITWPALTAPVIGPVLGGFITTYASWHWNFLINIPIGILGMALVLRFVPEQRETDPGRLDFAGFVLSAAGLTFLLAALELSVKWDGGLLPLAAGIVLSVMATRHFLAVDNPLLDLSAFRVQTFSMSTLSAGTACRVAINATPFLLPLLFQLGFGLSSIAAGTYLLVYFLGNLGMKTVTTPLLRFFGFRIVLVFNGLIAALSIAACGFLTPDTPQFFIHALLFLAGLSRSMEFTALNTLAFADIGPAQRSSASTLSSMLQQVSMLLGVAVAAAVLNIASALRGADNPVLADFRWAFVVVGAIGVMSSLRFLQLPAEAGAEVSGHRKFQKN</sequence>
<feature type="transmembrane region" description="Helical" evidence="7">
    <location>
        <begin position="21"/>
        <end position="44"/>
    </location>
</feature>
<feature type="transmembrane region" description="Helical" evidence="7">
    <location>
        <begin position="209"/>
        <end position="230"/>
    </location>
</feature>
<evidence type="ECO:0000256" key="1">
    <source>
        <dbReference type="ARBA" id="ARBA00004651"/>
    </source>
</evidence>
<dbReference type="InterPro" id="IPR036259">
    <property type="entry name" value="MFS_trans_sf"/>
</dbReference>
<dbReference type="AlphaFoldDB" id="A0A7Z0DTX6"/>
<dbReference type="PRINTS" id="PR01036">
    <property type="entry name" value="TCRTETB"/>
</dbReference>
<evidence type="ECO:0000313" key="10">
    <source>
        <dbReference type="Proteomes" id="UP000535276"/>
    </source>
</evidence>
<feature type="domain" description="Major facilitator superfamily (MFS) profile" evidence="8">
    <location>
        <begin position="22"/>
        <end position="465"/>
    </location>
</feature>
<comment type="caution">
    <text evidence="9">The sequence shown here is derived from an EMBL/GenBank/DDBJ whole genome shotgun (WGS) entry which is preliminary data.</text>
</comment>
<dbReference type="GO" id="GO:0022857">
    <property type="term" value="F:transmembrane transporter activity"/>
    <property type="evidence" value="ECO:0007669"/>
    <property type="project" value="InterPro"/>
</dbReference>
<dbReference type="SUPFAM" id="SSF103473">
    <property type="entry name" value="MFS general substrate transporter"/>
    <property type="match status" value="1"/>
</dbReference>
<dbReference type="PANTHER" id="PTHR42718">
    <property type="entry name" value="MAJOR FACILITATOR SUPERFAMILY MULTIDRUG TRANSPORTER MFSC"/>
    <property type="match status" value="1"/>
</dbReference>
<evidence type="ECO:0000256" key="5">
    <source>
        <dbReference type="ARBA" id="ARBA00022989"/>
    </source>
</evidence>
<keyword evidence="2" id="KW-0813">Transport</keyword>
<evidence type="ECO:0000256" key="6">
    <source>
        <dbReference type="ARBA" id="ARBA00023136"/>
    </source>
</evidence>
<feature type="transmembrane region" description="Helical" evidence="7">
    <location>
        <begin position="409"/>
        <end position="428"/>
    </location>
</feature>
<keyword evidence="5 7" id="KW-1133">Transmembrane helix</keyword>
<dbReference type="PROSITE" id="PS50850">
    <property type="entry name" value="MFS"/>
    <property type="match status" value="1"/>
</dbReference>
<reference evidence="9 10" key="1">
    <citation type="submission" date="2020-07" db="EMBL/GenBank/DDBJ databases">
        <title>Genomic Encyclopedia of Type Strains, Phase IV (KMG-V): Genome sequencing to study the core and pangenomes of soil and plant-associated prokaryotes.</title>
        <authorList>
            <person name="Whitman W."/>
        </authorList>
    </citation>
    <scope>NUCLEOTIDE SEQUENCE [LARGE SCALE GENOMIC DNA]</scope>
    <source>
        <strain evidence="9 10">SEMIA 4052</strain>
    </source>
</reference>
<keyword evidence="4 7" id="KW-0812">Transmembrane</keyword>
<dbReference type="RefSeq" id="WP_179610351.1">
    <property type="nucleotide sequence ID" value="NZ_JACBZV010000001.1"/>
</dbReference>
<dbReference type="PANTHER" id="PTHR42718:SF46">
    <property type="entry name" value="BLR6921 PROTEIN"/>
    <property type="match status" value="1"/>
</dbReference>
<feature type="transmembrane region" description="Helical" evidence="7">
    <location>
        <begin position="329"/>
        <end position="357"/>
    </location>
</feature>
<feature type="transmembrane region" description="Helical" evidence="7">
    <location>
        <begin position="292"/>
        <end position="317"/>
    </location>
</feature>
<dbReference type="InterPro" id="IPR020846">
    <property type="entry name" value="MFS_dom"/>
</dbReference>
<accession>A0A7Z0DTX6</accession>
<evidence type="ECO:0000259" key="8">
    <source>
        <dbReference type="PROSITE" id="PS50850"/>
    </source>
</evidence>
<feature type="transmembrane region" description="Helical" evidence="7">
    <location>
        <begin position="88"/>
        <end position="107"/>
    </location>
</feature>
<evidence type="ECO:0000313" key="9">
    <source>
        <dbReference type="EMBL" id="NYJ08998.1"/>
    </source>
</evidence>
<evidence type="ECO:0000256" key="3">
    <source>
        <dbReference type="ARBA" id="ARBA00022475"/>
    </source>
</evidence>
<feature type="transmembrane region" description="Helical" evidence="7">
    <location>
        <begin position="146"/>
        <end position="168"/>
    </location>
</feature>
<evidence type="ECO:0000256" key="2">
    <source>
        <dbReference type="ARBA" id="ARBA00022448"/>
    </source>
</evidence>
<dbReference type="EMBL" id="JACBZV010000001">
    <property type="protein sequence ID" value="NYJ08998.1"/>
    <property type="molecule type" value="Genomic_DNA"/>
</dbReference>
<feature type="transmembrane region" description="Helical" evidence="7">
    <location>
        <begin position="174"/>
        <end position="197"/>
    </location>
</feature>
<feature type="transmembrane region" description="Helical" evidence="7">
    <location>
        <begin position="363"/>
        <end position="388"/>
    </location>
</feature>
<evidence type="ECO:0000256" key="7">
    <source>
        <dbReference type="SAM" id="Phobius"/>
    </source>
</evidence>
<dbReference type="Gene3D" id="1.20.1250.20">
    <property type="entry name" value="MFS general substrate transporter like domains"/>
    <property type="match status" value="1"/>
</dbReference>
<keyword evidence="3" id="KW-1003">Cell membrane</keyword>
<evidence type="ECO:0000256" key="4">
    <source>
        <dbReference type="ARBA" id="ARBA00022692"/>
    </source>
</evidence>
<comment type="subcellular location">
    <subcellularLocation>
        <location evidence="1">Cell membrane</location>
        <topology evidence="1">Multi-pass membrane protein</topology>
    </subcellularLocation>
</comment>
<gene>
    <name evidence="9" type="ORF">GGI64_000017</name>
</gene>
<dbReference type="Gene3D" id="1.20.1720.10">
    <property type="entry name" value="Multidrug resistance protein D"/>
    <property type="match status" value="1"/>
</dbReference>
<feature type="transmembrane region" description="Helical" evidence="7">
    <location>
        <begin position="113"/>
        <end position="134"/>
    </location>
</feature>
<dbReference type="GO" id="GO:0005886">
    <property type="term" value="C:plasma membrane"/>
    <property type="evidence" value="ECO:0007669"/>
    <property type="project" value="UniProtKB-SubCell"/>
</dbReference>
<name>A0A7Z0DTX6_RHILE</name>
<feature type="transmembrane region" description="Helical" evidence="7">
    <location>
        <begin position="440"/>
        <end position="458"/>
    </location>
</feature>
<keyword evidence="6 7" id="KW-0472">Membrane</keyword>
<dbReference type="Pfam" id="PF07690">
    <property type="entry name" value="MFS_1"/>
    <property type="match status" value="1"/>
</dbReference>
<dbReference type="Proteomes" id="UP000535276">
    <property type="component" value="Unassembled WGS sequence"/>
</dbReference>
<protein>
    <submittedName>
        <fullName evidence="9">EmrB/QacA subfamily drug resistance transporter</fullName>
    </submittedName>
</protein>
<dbReference type="InterPro" id="IPR011701">
    <property type="entry name" value="MFS"/>
</dbReference>
<organism evidence="9 10">
    <name type="scientific">Rhizobium leguminosarum</name>
    <dbReference type="NCBI Taxonomy" id="384"/>
    <lineage>
        <taxon>Bacteria</taxon>
        <taxon>Pseudomonadati</taxon>
        <taxon>Pseudomonadota</taxon>
        <taxon>Alphaproteobacteria</taxon>
        <taxon>Hyphomicrobiales</taxon>
        <taxon>Rhizobiaceae</taxon>
        <taxon>Rhizobium/Agrobacterium group</taxon>
        <taxon>Rhizobium</taxon>
    </lineage>
</organism>